<proteinExistence type="evidence at transcript level"/>
<dbReference type="InterPro" id="IPR003406">
    <property type="entry name" value="Glyco_trans_14"/>
</dbReference>
<reference evidence="6" key="1">
    <citation type="submission" date="2010-04" db="EMBL/GenBank/DDBJ databases">
        <authorList>
            <person name="Reid K.E."/>
            <person name="Liao N."/>
            <person name="Chan S."/>
            <person name="Docking R."/>
            <person name="Taylor G."/>
            <person name="Moore R."/>
            <person name="Mayo M."/>
            <person name="Munro S."/>
            <person name="King J."/>
            <person name="Yanchuk A."/>
            <person name="Holt R."/>
            <person name="Jones S."/>
            <person name="Marra M."/>
            <person name="Ritland C.E."/>
            <person name="Ritland K."/>
            <person name="Bohlmann J."/>
        </authorList>
    </citation>
    <scope>NUCLEOTIDE SEQUENCE</scope>
    <source>
        <tissue evidence="6">Bud</tissue>
    </source>
</reference>
<comment type="subcellular location">
    <subcellularLocation>
        <location evidence="1">Membrane</location>
        <topology evidence="1">Single-pass type II membrane protein</topology>
    </subcellularLocation>
</comment>
<evidence type="ECO:0000313" key="6">
    <source>
        <dbReference type="EMBL" id="ADE76813.1"/>
    </source>
</evidence>
<evidence type="ECO:0000256" key="1">
    <source>
        <dbReference type="ARBA" id="ARBA00004606"/>
    </source>
</evidence>
<evidence type="ECO:0000256" key="2">
    <source>
        <dbReference type="ARBA" id="ARBA00022676"/>
    </source>
</evidence>
<organism evidence="6">
    <name type="scientific">Picea sitchensis</name>
    <name type="common">Sitka spruce</name>
    <name type="synonym">Pinus sitchensis</name>
    <dbReference type="NCBI Taxonomy" id="3332"/>
    <lineage>
        <taxon>Eukaryota</taxon>
        <taxon>Viridiplantae</taxon>
        <taxon>Streptophyta</taxon>
        <taxon>Embryophyta</taxon>
        <taxon>Tracheophyta</taxon>
        <taxon>Spermatophyta</taxon>
        <taxon>Pinopsida</taxon>
        <taxon>Pinidae</taxon>
        <taxon>Conifers I</taxon>
        <taxon>Pinales</taxon>
        <taxon>Pinaceae</taxon>
        <taxon>Picea</taxon>
    </lineage>
</organism>
<keyword evidence="2" id="KW-0328">Glycosyltransferase</keyword>
<sequence>MTRYLNNLAVFHPVGEALLSPPISSQGAVCSRKEDPVRFEHWSRPPTLMHTMSDRELLWRASMVPLRRKYSFERVPKIAFMFLTRGPLPFLPLWARFLRGHEGLYSIYVHPLPSFTLNVSNTSPFYRREIPSQVVEWGEANMCDAETRLLANALLDFSNERFILLSETCIPVFNFSTIYNYLIKSKHSFVHSFDDPRPEGRGRYNIKMAPEVTLSQWRKGSQWFEVHRKLAIDIISDTKYYQIFKAFCKPSCYIDEHYIPTILSMQFGSLISNRSITWVDWSRGGSHPAMFGKDDITQEFMMSIRDVNNCTYNDQTMSLCFLFARKFSPSALDPLLNMSTHFGFD</sequence>
<name>D5AB94_PICSI</name>
<evidence type="ECO:0000256" key="4">
    <source>
        <dbReference type="ARBA" id="ARBA00023136"/>
    </source>
</evidence>
<evidence type="ECO:0000256" key="5">
    <source>
        <dbReference type="ARBA" id="ARBA00023180"/>
    </source>
</evidence>
<dbReference type="AlphaFoldDB" id="D5AB94"/>
<accession>D5AB94</accession>
<dbReference type="GO" id="GO:0016757">
    <property type="term" value="F:glycosyltransferase activity"/>
    <property type="evidence" value="ECO:0007669"/>
    <property type="project" value="UniProtKB-KW"/>
</dbReference>
<dbReference type="Pfam" id="PF02485">
    <property type="entry name" value="Branch"/>
    <property type="match status" value="1"/>
</dbReference>
<dbReference type="GO" id="GO:0016020">
    <property type="term" value="C:membrane"/>
    <property type="evidence" value="ECO:0007669"/>
    <property type="project" value="UniProtKB-SubCell"/>
</dbReference>
<keyword evidence="4" id="KW-0472">Membrane</keyword>
<dbReference type="EMBL" id="BT123497">
    <property type="protein sequence ID" value="ADE76813.1"/>
    <property type="molecule type" value="mRNA"/>
</dbReference>
<keyword evidence="5" id="KW-0325">Glycoprotein</keyword>
<keyword evidence="3" id="KW-0808">Transferase</keyword>
<dbReference type="PANTHER" id="PTHR31042:SF8">
    <property type="entry name" value="CORE-2_I-BRANCHING BETA-1,6-N-ACETYLGLUCOSAMINYLTRANSFERASE FAMILY PROTEIN"/>
    <property type="match status" value="1"/>
</dbReference>
<dbReference type="InterPro" id="IPR044174">
    <property type="entry name" value="BC10-like"/>
</dbReference>
<dbReference type="PANTHER" id="PTHR31042">
    <property type="entry name" value="CORE-2/I-BRANCHING BETA-1,6-N-ACETYLGLUCOSAMINYLTRANSFERASE FAMILY PROTEIN-RELATED"/>
    <property type="match status" value="1"/>
</dbReference>
<evidence type="ECO:0000256" key="3">
    <source>
        <dbReference type="ARBA" id="ARBA00022679"/>
    </source>
</evidence>
<protein>
    <submittedName>
        <fullName evidence="6">Uncharacterized protein</fullName>
    </submittedName>
</protein>